<evidence type="ECO:0000313" key="2">
    <source>
        <dbReference type="Proteomes" id="UP000617402"/>
    </source>
</evidence>
<name>A0ABR7T7L4_HELCL</name>
<comment type="caution">
    <text evidence="1">The sequence shown here is derived from an EMBL/GenBank/DDBJ whole genome shotgun (WGS) entry which is preliminary data.</text>
</comment>
<accession>A0ABR7T7L4</accession>
<organism evidence="1 2">
    <name type="scientific">Heliobacterium chlorum</name>
    <dbReference type="NCBI Taxonomy" id="2698"/>
    <lineage>
        <taxon>Bacteria</taxon>
        <taxon>Bacillati</taxon>
        <taxon>Bacillota</taxon>
        <taxon>Clostridia</taxon>
        <taxon>Eubacteriales</taxon>
        <taxon>Heliobacteriaceae</taxon>
        <taxon>Heliobacterium</taxon>
    </lineage>
</organism>
<gene>
    <name evidence="1" type="ORF">H1S01_20315</name>
</gene>
<dbReference type="EMBL" id="JACVHF010000105">
    <property type="protein sequence ID" value="MBC9786754.1"/>
    <property type="molecule type" value="Genomic_DNA"/>
</dbReference>
<proteinExistence type="predicted"/>
<dbReference type="Proteomes" id="UP000617402">
    <property type="component" value="Unassembled WGS sequence"/>
</dbReference>
<sequence>MSEQFLIAGENQISNILLEGITIEQVLTSVVDTCSFSIKSVQPSEGDEIIIELSGVRVFAGIIDSVKLARSTGGLNIWDV</sequence>
<dbReference type="RefSeq" id="WP_207732440.1">
    <property type="nucleotide sequence ID" value="NZ_JACVHF010000105.1"/>
</dbReference>
<feature type="non-terminal residue" evidence="1">
    <location>
        <position position="80"/>
    </location>
</feature>
<protein>
    <submittedName>
        <fullName evidence="1">Uncharacterized protein</fullName>
    </submittedName>
</protein>
<keyword evidence="2" id="KW-1185">Reference proteome</keyword>
<evidence type="ECO:0000313" key="1">
    <source>
        <dbReference type="EMBL" id="MBC9786754.1"/>
    </source>
</evidence>
<reference evidence="1 2" key="1">
    <citation type="submission" date="2020-07" db="EMBL/GenBank/DDBJ databases">
        <title>Draft whole-genome sequence of Heliobacterium chlorum DSM 3682, type strain.</title>
        <authorList>
            <person name="Kyndt J.A."/>
            <person name="Meyer T.E."/>
            <person name="Imhoff J.F."/>
        </authorList>
    </citation>
    <scope>NUCLEOTIDE SEQUENCE [LARGE SCALE GENOMIC DNA]</scope>
    <source>
        <strain evidence="1 2">DSM 3682</strain>
    </source>
</reference>